<keyword evidence="8" id="KW-1207">Sterol metabolism</keyword>
<sequence>MSQDTMPGNDTLEAVVIGSGFGGSVSFCRLSQKWGDKVLLLERGKRYPMGSFPRTPHDMADNFWSVEGDEVQRPKHIRKKQNLRGLFDIRNFRKMDAVFSAGLGGGSLIYANVYLEPPEQVFEQGWPRQLTKSTLEPYYQIARQVLGARPVPPWNQDPRRKITRTELFQKFAEQEKRTSKLADICVFFGDDYSYKGQAQPLPIGEQELNRYGARQTSCVYCGECDVGCNTHSKNTLDLNYLHVGEKSHGGKILTNCLAEKILPLNKAGADDPEADGSHGYKVVFKDLERNETIEVRTRRVIVSAGTLGSNELLLRCRDVFRTLPKLSAKLGHWFSANGDFLSFVIDGKQPADPNYGPVITQYTDYNLFDRFQRNQAFVLEDASYPAFAAWYLEGVFPAGWLRRAIRTLKALWAWLKNVVRSGSWTGSVGFVFHEMLKGDLSYKTSVLLCMGLDRGDGTLSLNHQGRVDLDWPQTTSMDLYQAILATGDRFKNFVKSHWFVPLPTWGWPVFRELTSWFPARNNVTVHPLGGCILADSPDQGVVSGSDENRGQAFGYQGLYVVDGSILPSAVGANPIATISATAEWIAEGITGIKPDASLGI</sequence>
<evidence type="ECO:0000256" key="3">
    <source>
        <dbReference type="ARBA" id="ARBA00022548"/>
    </source>
</evidence>
<evidence type="ECO:0000256" key="12">
    <source>
        <dbReference type="ARBA" id="ARBA00049645"/>
    </source>
</evidence>
<evidence type="ECO:0000256" key="2">
    <source>
        <dbReference type="ARBA" id="ARBA00010790"/>
    </source>
</evidence>
<dbReference type="InterPro" id="IPR000172">
    <property type="entry name" value="GMC_OxRdtase_N"/>
</dbReference>
<comment type="similarity">
    <text evidence="2">Belongs to the GMC oxidoreductase family.</text>
</comment>
<reference evidence="18" key="1">
    <citation type="submission" date="2022-11" db="EMBL/GenBank/DDBJ databases">
        <title>Methylomonas rapida sp. nov., Carotenoid-Producing Obligate Methanotrophs with High Growth Characteristics and Biotechnological Potential.</title>
        <authorList>
            <person name="Tikhonova E.N."/>
            <person name="Suleimanov R.Z."/>
            <person name="Miroshnikov K."/>
            <person name="Oshkin I.Y."/>
            <person name="Belova S.E."/>
            <person name="Danilova O.V."/>
            <person name="Ashikhmin A."/>
            <person name="Konopkin A."/>
            <person name="But S.Y."/>
            <person name="Khmelenina V.N."/>
            <person name="Kuznetsov N."/>
            <person name="Pimenov N.V."/>
            <person name="Dedysh S.N."/>
        </authorList>
    </citation>
    <scope>NUCLEOTIDE SEQUENCE</scope>
    <source>
        <strain evidence="18">MP1</strain>
    </source>
</reference>
<keyword evidence="10" id="KW-0413">Isomerase</keyword>
<dbReference type="PANTHER" id="PTHR47470">
    <property type="entry name" value="CHOLESTEROL OXIDASE"/>
    <property type="match status" value="1"/>
</dbReference>
<evidence type="ECO:0000256" key="9">
    <source>
        <dbReference type="ARBA" id="ARBA00023221"/>
    </source>
</evidence>
<keyword evidence="6" id="KW-0560">Oxidoreductase</keyword>
<dbReference type="SUPFAM" id="SSF51905">
    <property type="entry name" value="FAD/NAD(P)-binding domain"/>
    <property type="match status" value="1"/>
</dbReference>
<dbReference type="EMBL" id="CP113517">
    <property type="protein sequence ID" value="WAR43158.1"/>
    <property type="molecule type" value="Genomic_DNA"/>
</dbReference>
<gene>
    <name evidence="18" type="ORF">NM686_012215</name>
</gene>
<keyword evidence="19" id="KW-1185">Reference proteome</keyword>
<evidence type="ECO:0000256" key="4">
    <source>
        <dbReference type="ARBA" id="ARBA00022630"/>
    </source>
</evidence>
<evidence type="ECO:0000313" key="19">
    <source>
        <dbReference type="Proteomes" id="UP001162780"/>
    </source>
</evidence>
<feature type="domain" description="Glucose-methanol-choline oxidoreductase N-terminal" evidence="16">
    <location>
        <begin position="216"/>
        <end position="315"/>
    </location>
</feature>
<evidence type="ECO:0000259" key="17">
    <source>
        <dbReference type="Pfam" id="PF05199"/>
    </source>
</evidence>
<evidence type="ECO:0000256" key="11">
    <source>
        <dbReference type="ARBA" id="ARBA00038856"/>
    </source>
</evidence>
<organism evidence="18 19">
    <name type="scientific">Methylomonas rapida</name>
    <dbReference type="NCBI Taxonomy" id="2963939"/>
    <lineage>
        <taxon>Bacteria</taxon>
        <taxon>Pseudomonadati</taxon>
        <taxon>Pseudomonadota</taxon>
        <taxon>Gammaproteobacteria</taxon>
        <taxon>Methylococcales</taxon>
        <taxon>Methylococcaceae</taxon>
        <taxon>Methylomonas</taxon>
    </lineage>
</organism>
<evidence type="ECO:0000256" key="15">
    <source>
        <dbReference type="ARBA" id="ARBA00049778"/>
    </source>
</evidence>
<evidence type="ECO:0000256" key="6">
    <source>
        <dbReference type="ARBA" id="ARBA00023002"/>
    </source>
</evidence>
<protein>
    <recommendedName>
        <fullName evidence="14">Cholesterol oxidase</fullName>
        <ecNumber evidence="13">1.1.3.6</ecNumber>
        <ecNumber evidence="11">5.3.3.1</ecNumber>
    </recommendedName>
    <alternativeName>
        <fullName evidence="15">Cholesterol isomerase</fullName>
    </alternativeName>
</protein>
<evidence type="ECO:0000256" key="13">
    <source>
        <dbReference type="ARBA" id="ARBA00049723"/>
    </source>
</evidence>
<keyword evidence="4" id="KW-0285">Flavoprotein</keyword>
<dbReference type="InterPro" id="IPR036188">
    <property type="entry name" value="FAD/NAD-bd_sf"/>
</dbReference>
<evidence type="ECO:0000313" key="18">
    <source>
        <dbReference type="EMBL" id="WAR43158.1"/>
    </source>
</evidence>
<comment type="pathway">
    <text evidence="12">Steroid metabolism; cholesterol degradation.</text>
</comment>
<proteinExistence type="inferred from homology"/>
<evidence type="ECO:0000256" key="10">
    <source>
        <dbReference type="ARBA" id="ARBA00023235"/>
    </source>
</evidence>
<dbReference type="PANTHER" id="PTHR47470:SF1">
    <property type="entry name" value="FAD-DEPENDENT OXIDOREDUCTASE 2 FAD BINDING DOMAIN-CONTAINING PROTEIN"/>
    <property type="match status" value="1"/>
</dbReference>
<keyword evidence="9" id="KW-0753">Steroid metabolism</keyword>
<dbReference type="EC" id="5.3.3.1" evidence="11"/>
<dbReference type="Pfam" id="PF05199">
    <property type="entry name" value="GMC_oxred_C"/>
    <property type="match status" value="1"/>
</dbReference>
<evidence type="ECO:0000256" key="14">
    <source>
        <dbReference type="ARBA" id="ARBA00049744"/>
    </source>
</evidence>
<dbReference type="Pfam" id="PF00732">
    <property type="entry name" value="GMC_oxred_N"/>
    <property type="match status" value="1"/>
</dbReference>
<evidence type="ECO:0000256" key="8">
    <source>
        <dbReference type="ARBA" id="ARBA00023166"/>
    </source>
</evidence>
<evidence type="ECO:0000259" key="16">
    <source>
        <dbReference type="Pfam" id="PF00732"/>
    </source>
</evidence>
<dbReference type="Proteomes" id="UP001162780">
    <property type="component" value="Chromosome"/>
</dbReference>
<evidence type="ECO:0000256" key="5">
    <source>
        <dbReference type="ARBA" id="ARBA00022827"/>
    </source>
</evidence>
<evidence type="ECO:0000256" key="1">
    <source>
        <dbReference type="ARBA" id="ARBA00001974"/>
    </source>
</evidence>
<keyword evidence="7" id="KW-0443">Lipid metabolism</keyword>
<keyword evidence="3" id="KW-0153">Cholesterol metabolism</keyword>
<keyword evidence="5" id="KW-0274">FAD</keyword>
<dbReference type="InterPro" id="IPR007867">
    <property type="entry name" value="GMC_OxRtase_C"/>
</dbReference>
<dbReference type="EC" id="1.1.3.6" evidence="13"/>
<dbReference type="Gene3D" id="3.50.50.60">
    <property type="entry name" value="FAD/NAD(P)-binding domain"/>
    <property type="match status" value="3"/>
</dbReference>
<dbReference type="InterPro" id="IPR052542">
    <property type="entry name" value="Cholesterol_Oxidase"/>
</dbReference>
<evidence type="ECO:0000256" key="7">
    <source>
        <dbReference type="ARBA" id="ARBA00023098"/>
    </source>
</evidence>
<dbReference type="RefSeq" id="WP_255188139.1">
    <property type="nucleotide sequence ID" value="NZ_CP113517.1"/>
</dbReference>
<name>A0ABY7GH77_9GAMM</name>
<accession>A0ABY7GH77</accession>
<feature type="domain" description="Glucose-methanol-choline oxidoreductase C-terminal" evidence="17">
    <location>
        <begin position="522"/>
        <end position="582"/>
    </location>
</feature>
<comment type="cofactor">
    <cofactor evidence="1">
        <name>FAD</name>
        <dbReference type="ChEBI" id="CHEBI:57692"/>
    </cofactor>
</comment>